<dbReference type="SUPFAM" id="SSF52540">
    <property type="entry name" value="P-loop containing nucleoside triphosphate hydrolases"/>
    <property type="match status" value="1"/>
</dbReference>
<dbReference type="SMART" id="SM00382">
    <property type="entry name" value="AAA"/>
    <property type="match status" value="1"/>
</dbReference>
<dbReference type="Pfam" id="PF00437">
    <property type="entry name" value="T2SSE"/>
    <property type="match status" value="1"/>
</dbReference>
<dbReference type="OrthoDB" id="9808272at2"/>
<gene>
    <name evidence="5" type="ORF">SAMN04488025_10264</name>
</gene>
<evidence type="ECO:0000313" key="6">
    <source>
        <dbReference type="Proteomes" id="UP000198661"/>
    </source>
</evidence>
<dbReference type="InterPro" id="IPR001482">
    <property type="entry name" value="T2SS/T4SS_dom"/>
</dbReference>
<dbReference type="PANTHER" id="PTHR30258:SF2">
    <property type="entry name" value="COMG OPERON PROTEIN 1"/>
    <property type="match status" value="1"/>
</dbReference>
<keyword evidence="3" id="KW-0067">ATP-binding</keyword>
<dbReference type="CDD" id="cd01129">
    <property type="entry name" value="PulE-GspE-like"/>
    <property type="match status" value="1"/>
</dbReference>
<dbReference type="STRING" id="201973.SAMN04488025_10264"/>
<dbReference type="EMBL" id="FOOK01000002">
    <property type="protein sequence ID" value="SFF66728.1"/>
    <property type="molecule type" value="Genomic_DNA"/>
</dbReference>
<accession>A0A1I2KK67</accession>
<keyword evidence="6" id="KW-1185">Reference proteome</keyword>
<dbReference type="GO" id="GO:0016887">
    <property type="term" value="F:ATP hydrolysis activity"/>
    <property type="evidence" value="ECO:0007669"/>
    <property type="project" value="TreeGrafter"/>
</dbReference>
<evidence type="ECO:0000256" key="1">
    <source>
        <dbReference type="ARBA" id="ARBA00006611"/>
    </source>
</evidence>
<protein>
    <submittedName>
        <fullName evidence="5">Type II secretion system protein E (GspE)</fullName>
    </submittedName>
</protein>
<evidence type="ECO:0000256" key="2">
    <source>
        <dbReference type="ARBA" id="ARBA00022741"/>
    </source>
</evidence>
<dbReference type="PANTHER" id="PTHR30258">
    <property type="entry name" value="TYPE II SECRETION SYSTEM PROTEIN GSPE-RELATED"/>
    <property type="match status" value="1"/>
</dbReference>
<evidence type="ECO:0000256" key="3">
    <source>
        <dbReference type="ARBA" id="ARBA00022840"/>
    </source>
</evidence>
<dbReference type="PROSITE" id="PS00662">
    <property type="entry name" value="T2SP_E"/>
    <property type="match status" value="1"/>
</dbReference>
<dbReference type="InterPro" id="IPR003593">
    <property type="entry name" value="AAA+_ATPase"/>
</dbReference>
<keyword evidence="2" id="KW-0547">Nucleotide-binding</keyword>
<dbReference type="Proteomes" id="UP000198661">
    <property type="component" value="Unassembled WGS sequence"/>
</dbReference>
<dbReference type="RefSeq" id="WP_092035509.1">
    <property type="nucleotide sequence ID" value="NZ_FOOK01000002.1"/>
</dbReference>
<feature type="domain" description="Bacterial type II secretion system protein E" evidence="4">
    <location>
        <begin position="203"/>
        <end position="217"/>
    </location>
</feature>
<dbReference type="Gene3D" id="3.40.50.300">
    <property type="entry name" value="P-loop containing nucleotide triphosphate hydrolases"/>
    <property type="match status" value="1"/>
</dbReference>
<dbReference type="GO" id="GO:0005524">
    <property type="term" value="F:ATP binding"/>
    <property type="evidence" value="ECO:0007669"/>
    <property type="project" value="UniProtKB-KW"/>
</dbReference>
<organism evidence="5 6">
    <name type="scientific">Planifilum fulgidum</name>
    <dbReference type="NCBI Taxonomy" id="201973"/>
    <lineage>
        <taxon>Bacteria</taxon>
        <taxon>Bacillati</taxon>
        <taxon>Bacillota</taxon>
        <taxon>Bacilli</taxon>
        <taxon>Bacillales</taxon>
        <taxon>Thermoactinomycetaceae</taxon>
        <taxon>Planifilum</taxon>
    </lineage>
</organism>
<comment type="similarity">
    <text evidence="1">Belongs to the GSP E family.</text>
</comment>
<dbReference type="GO" id="GO:0005886">
    <property type="term" value="C:plasma membrane"/>
    <property type="evidence" value="ECO:0007669"/>
    <property type="project" value="TreeGrafter"/>
</dbReference>
<evidence type="ECO:0000313" key="5">
    <source>
        <dbReference type="EMBL" id="SFF66728.1"/>
    </source>
</evidence>
<dbReference type="Gene3D" id="3.30.450.90">
    <property type="match status" value="1"/>
</dbReference>
<dbReference type="AlphaFoldDB" id="A0A1I2KK67"/>
<sequence>MDVALYVSEMLDRAIQNRASDIHLEPQPEGLRIRQRIDGQLVTTQVLSRSEMNPVISRIKVMGHLDIGEKRLPQDGAMSITSRGERVDVRISTMPTLHGEKVVLRLLRHRPEFLTLSELGLDPEDLDRLLSLIFRPYGLVIVTGPTGSGKTTTLYAILQELNRPEVSIVTLEDPVELQISGITQVQINPKAGLTFAQGLRAVLRQDPDLIMVGEVRDQETADIAVRAALTGHRVFSTLHTGDGASAVTRLLDMGIAPYRVASALNGVIAQRLVRLLCSRCRGAGCGECQETGYFGRIGVFEVLEIDQELQRLIVERAPLSRLRKAFREKGYRSLGEAVMEKVRRGLTTKEEGFRVVEGIV</sequence>
<evidence type="ECO:0000259" key="4">
    <source>
        <dbReference type="PROSITE" id="PS00662"/>
    </source>
</evidence>
<reference evidence="5 6" key="1">
    <citation type="submission" date="2016-10" db="EMBL/GenBank/DDBJ databases">
        <authorList>
            <person name="de Groot N.N."/>
        </authorList>
    </citation>
    <scope>NUCLEOTIDE SEQUENCE [LARGE SCALE GENOMIC DNA]</scope>
    <source>
        <strain evidence="5 6">DSM 44945</strain>
    </source>
</reference>
<name>A0A1I2KK67_9BACL</name>
<dbReference type="InterPro" id="IPR027417">
    <property type="entry name" value="P-loop_NTPase"/>
</dbReference>
<proteinExistence type="inferred from homology"/>